<feature type="domain" description="RNase H type-1" evidence="8">
    <location>
        <begin position="1"/>
        <end position="152"/>
    </location>
</feature>
<name>A0A6C0M0N0_9ZZZZ</name>
<dbReference type="GO" id="GO:0003676">
    <property type="term" value="F:nucleic acid binding"/>
    <property type="evidence" value="ECO:0007669"/>
    <property type="project" value="InterPro"/>
</dbReference>
<keyword evidence="4" id="KW-0540">Nuclease</keyword>
<evidence type="ECO:0000256" key="6">
    <source>
        <dbReference type="ARBA" id="ARBA00022759"/>
    </source>
</evidence>
<evidence type="ECO:0000313" key="9">
    <source>
        <dbReference type="EMBL" id="QHU36616.1"/>
    </source>
</evidence>
<keyword evidence="5" id="KW-0479">Metal-binding</keyword>
<reference evidence="9" key="1">
    <citation type="journal article" date="2020" name="Nature">
        <title>Giant virus diversity and host interactions through global metagenomics.</title>
        <authorList>
            <person name="Schulz F."/>
            <person name="Roux S."/>
            <person name="Paez-Espino D."/>
            <person name="Jungbluth S."/>
            <person name="Walsh D.A."/>
            <person name="Denef V.J."/>
            <person name="McMahon K.D."/>
            <person name="Konstantinidis K.T."/>
            <person name="Eloe-Fadrosh E.A."/>
            <person name="Kyrpides N.C."/>
            <person name="Woyke T."/>
        </authorList>
    </citation>
    <scope>NUCLEOTIDE SEQUENCE</scope>
    <source>
        <strain evidence="9">GVMAG-S-1035231-58</strain>
    </source>
</reference>
<dbReference type="PANTHER" id="PTHR10642">
    <property type="entry name" value="RIBONUCLEASE H1"/>
    <property type="match status" value="1"/>
</dbReference>
<evidence type="ECO:0000259" key="8">
    <source>
        <dbReference type="PROSITE" id="PS50879"/>
    </source>
</evidence>
<dbReference type="EC" id="3.1.26.4" evidence="3"/>
<dbReference type="GO" id="GO:0043137">
    <property type="term" value="P:DNA replication, removal of RNA primer"/>
    <property type="evidence" value="ECO:0007669"/>
    <property type="project" value="TreeGrafter"/>
</dbReference>
<comment type="catalytic activity">
    <reaction evidence="1">
        <text>Endonucleolytic cleavage to 5'-phosphomonoester.</text>
        <dbReference type="EC" id="3.1.26.4"/>
    </reaction>
</comment>
<evidence type="ECO:0000256" key="4">
    <source>
        <dbReference type="ARBA" id="ARBA00022722"/>
    </source>
</evidence>
<dbReference type="Gene3D" id="3.30.420.10">
    <property type="entry name" value="Ribonuclease H-like superfamily/Ribonuclease H"/>
    <property type="match status" value="1"/>
</dbReference>
<dbReference type="Pfam" id="PF00075">
    <property type="entry name" value="RNase_H"/>
    <property type="match status" value="1"/>
</dbReference>
<proteinExistence type="inferred from homology"/>
<protein>
    <recommendedName>
        <fullName evidence="3">ribonuclease H</fullName>
        <ecNumber evidence="3">3.1.26.4</ecNumber>
    </recommendedName>
</protein>
<sequence length="245" mass="27516">MRVFTDGSCTANGQKGAKAGYAVWFPDHPDWAESHRVPETQSQTNQRAELSAIHRAAQILDSKGCDEDVTIYTDSAYSISCLTEWFTGWVARNWKTSVGKDVLHRDLIEETATLLSKRKSYKFVHVKAHTGKSDDLSKQNDIVDRMARESVEGRKIVLPTVSTDEIAPGCPLNILGPSIAQTVVLDWVKTHLDQFDTDMVNKHMMKLFAEACKSKKVNLTKHVSQRTTMLRAEVETVLIEKVVLE</sequence>
<dbReference type="AlphaFoldDB" id="A0A6C0M0N0"/>
<keyword evidence="6" id="KW-0255">Endonuclease</keyword>
<dbReference type="GO" id="GO:0004523">
    <property type="term" value="F:RNA-DNA hybrid ribonuclease activity"/>
    <property type="evidence" value="ECO:0007669"/>
    <property type="project" value="UniProtKB-EC"/>
</dbReference>
<dbReference type="SUPFAM" id="SSF53098">
    <property type="entry name" value="Ribonuclease H-like"/>
    <property type="match status" value="1"/>
</dbReference>
<dbReference type="InterPro" id="IPR012337">
    <property type="entry name" value="RNaseH-like_sf"/>
</dbReference>
<dbReference type="EMBL" id="MN740641">
    <property type="protein sequence ID" value="QHU36616.1"/>
    <property type="molecule type" value="Genomic_DNA"/>
</dbReference>
<dbReference type="InterPro" id="IPR050092">
    <property type="entry name" value="RNase_H"/>
</dbReference>
<keyword evidence="7" id="KW-0378">Hydrolase</keyword>
<dbReference type="InterPro" id="IPR036397">
    <property type="entry name" value="RNaseH_sf"/>
</dbReference>
<evidence type="ECO:0000256" key="2">
    <source>
        <dbReference type="ARBA" id="ARBA00005300"/>
    </source>
</evidence>
<dbReference type="GO" id="GO:0046872">
    <property type="term" value="F:metal ion binding"/>
    <property type="evidence" value="ECO:0007669"/>
    <property type="project" value="UniProtKB-KW"/>
</dbReference>
<evidence type="ECO:0000256" key="3">
    <source>
        <dbReference type="ARBA" id="ARBA00012180"/>
    </source>
</evidence>
<organism evidence="9">
    <name type="scientific">viral metagenome</name>
    <dbReference type="NCBI Taxonomy" id="1070528"/>
    <lineage>
        <taxon>unclassified sequences</taxon>
        <taxon>metagenomes</taxon>
        <taxon>organismal metagenomes</taxon>
    </lineage>
</organism>
<evidence type="ECO:0000256" key="7">
    <source>
        <dbReference type="ARBA" id="ARBA00022801"/>
    </source>
</evidence>
<accession>A0A6C0M0N0</accession>
<comment type="similarity">
    <text evidence="2">Belongs to the RNase H family.</text>
</comment>
<evidence type="ECO:0000256" key="5">
    <source>
        <dbReference type="ARBA" id="ARBA00022723"/>
    </source>
</evidence>
<dbReference type="PROSITE" id="PS50879">
    <property type="entry name" value="RNASE_H_1"/>
    <property type="match status" value="1"/>
</dbReference>
<dbReference type="PANTHER" id="PTHR10642:SF26">
    <property type="entry name" value="RIBONUCLEASE H1"/>
    <property type="match status" value="1"/>
</dbReference>
<dbReference type="InterPro" id="IPR002156">
    <property type="entry name" value="RNaseH_domain"/>
</dbReference>
<dbReference type="CDD" id="cd09280">
    <property type="entry name" value="RNase_HI_eukaryote_like"/>
    <property type="match status" value="1"/>
</dbReference>
<evidence type="ECO:0000256" key="1">
    <source>
        <dbReference type="ARBA" id="ARBA00000077"/>
    </source>
</evidence>